<dbReference type="Pfam" id="PF19692">
    <property type="entry name" value="DUF6193"/>
    <property type="match status" value="1"/>
</dbReference>
<evidence type="ECO:0000313" key="2">
    <source>
        <dbReference type="EMBL" id="GGX07074.1"/>
    </source>
</evidence>
<gene>
    <name evidence="2" type="ORF">GCM10010383_41440</name>
</gene>
<dbReference type="Proteomes" id="UP000617743">
    <property type="component" value="Unassembled WGS sequence"/>
</dbReference>
<dbReference type="InterPro" id="IPR045682">
    <property type="entry name" value="DUF6193"/>
</dbReference>
<organism evidence="2 3">
    <name type="scientific">Streptomyces lomondensis</name>
    <dbReference type="NCBI Taxonomy" id="68229"/>
    <lineage>
        <taxon>Bacteria</taxon>
        <taxon>Bacillati</taxon>
        <taxon>Actinomycetota</taxon>
        <taxon>Actinomycetes</taxon>
        <taxon>Kitasatosporales</taxon>
        <taxon>Streptomycetaceae</taxon>
        <taxon>Streptomyces</taxon>
    </lineage>
</organism>
<evidence type="ECO:0000313" key="3">
    <source>
        <dbReference type="Proteomes" id="UP000617743"/>
    </source>
</evidence>
<keyword evidence="3" id="KW-1185">Reference proteome</keyword>
<proteinExistence type="predicted"/>
<sequence>MTRGARGLSRPSPPFGRWRDDGQQRPHNHGMTETVEAAWHKILTTAGEPRRPEESPLAVPFAELVLVAHAEPLLRQLYPWTGMWELHFSRCTEIRHTWDIPYIGTLGDGRYYVEGPSRTSPRIAETDSAQAAVAMVIDRLPPHCGPAFIGNAEELAAYERARDNR</sequence>
<dbReference type="EMBL" id="BMWC01000005">
    <property type="protein sequence ID" value="GGX07074.1"/>
    <property type="molecule type" value="Genomic_DNA"/>
</dbReference>
<protein>
    <submittedName>
        <fullName evidence="2">Uncharacterized protein</fullName>
    </submittedName>
</protein>
<reference evidence="3" key="1">
    <citation type="journal article" date="2019" name="Int. J. Syst. Evol. Microbiol.">
        <title>The Global Catalogue of Microorganisms (GCM) 10K type strain sequencing project: providing services to taxonomists for standard genome sequencing and annotation.</title>
        <authorList>
            <consortium name="The Broad Institute Genomics Platform"/>
            <consortium name="The Broad Institute Genome Sequencing Center for Infectious Disease"/>
            <person name="Wu L."/>
            <person name="Ma J."/>
        </authorList>
    </citation>
    <scope>NUCLEOTIDE SEQUENCE [LARGE SCALE GENOMIC DNA]</scope>
    <source>
        <strain evidence="3">JCM 4866</strain>
    </source>
</reference>
<name>A0ABQ2XAG7_9ACTN</name>
<accession>A0ABQ2XAG7</accession>
<feature type="region of interest" description="Disordered" evidence="1">
    <location>
        <begin position="1"/>
        <end position="29"/>
    </location>
</feature>
<evidence type="ECO:0000256" key="1">
    <source>
        <dbReference type="SAM" id="MobiDB-lite"/>
    </source>
</evidence>
<comment type="caution">
    <text evidence="2">The sequence shown here is derived from an EMBL/GenBank/DDBJ whole genome shotgun (WGS) entry which is preliminary data.</text>
</comment>